<reference evidence="1" key="1">
    <citation type="journal article" date="2020" name="Stud. Mycol.">
        <title>101 Dothideomycetes genomes: a test case for predicting lifestyles and emergence of pathogens.</title>
        <authorList>
            <person name="Haridas S."/>
            <person name="Albert R."/>
            <person name="Binder M."/>
            <person name="Bloem J."/>
            <person name="Labutti K."/>
            <person name="Salamov A."/>
            <person name="Andreopoulos B."/>
            <person name="Baker S."/>
            <person name="Barry K."/>
            <person name="Bills G."/>
            <person name="Bluhm B."/>
            <person name="Cannon C."/>
            <person name="Castanera R."/>
            <person name="Culley D."/>
            <person name="Daum C."/>
            <person name="Ezra D."/>
            <person name="Gonzalez J."/>
            <person name="Henrissat B."/>
            <person name="Kuo A."/>
            <person name="Liang C."/>
            <person name="Lipzen A."/>
            <person name="Lutzoni F."/>
            <person name="Magnuson J."/>
            <person name="Mondo S."/>
            <person name="Nolan M."/>
            <person name="Ohm R."/>
            <person name="Pangilinan J."/>
            <person name="Park H.-J."/>
            <person name="Ramirez L."/>
            <person name="Alfaro M."/>
            <person name="Sun H."/>
            <person name="Tritt A."/>
            <person name="Yoshinaga Y."/>
            <person name="Zwiers L.-H."/>
            <person name="Turgeon B."/>
            <person name="Goodwin S."/>
            <person name="Spatafora J."/>
            <person name="Crous P."/>
            <person name="Grigoriev I."/>
        </authorList>
    </citation>
    <scope>NUCLEOTIDE SEQUENCE</scope>
    <source>
        <strain evidence="1">CBS 207.26</strain>
    </source>
</reference>
<name>A0A6A6D7Q1_9PEZI</name>
<organism evidence="1 2">
    <name type="scientific">Zopfia rhizophila CBS 207.26</name>
    <dbReference type="NCBI Taxonomy" id="1314779"/>
    <lineage>
        <taxon>Eukaryota</taxon>
        <taxon>Fungi</taxon>
        <taxon>Dikarya</taxon>
        <taxon>Ascomycota</taxon>
        <taxon>Pezizomycotina</taxon>
        <taxon>Dothideomycetes</taxon>
        <taxon>Dothideomycetes incertae sedis</taxon>
        <taxon>Zopfiaceae</taxon>
        <taxon>Zopfia</taxon>
    </lineage>
</organism>
<dbReference type="Proteomes" id="UP000800200">
    <property type="component" value="Unassembled WGS sequence"/>
</dbReference>
<dbReference type="AlphaFoldDB" id="A0A6A6D7Q1"/>
<keyword evidence="2" id="KW-1185">Reference proteome</keyword>
<accession>A0A6A6D7Q1</accession>
<dbReference type="EMBL" id="ML994733">
    <property type="protein sequence ID" value="KAF2175441.1"/>
    <property type="molecule type" value="Genomic_DNA"/>
</dbReference>
<evidence type="ECO:0000313" key="2">
    <source>
        <dbReference type="Proteomes" id="UP000800200"/>
    </source>
</evidence>
<gene>
    <name evidence="1" type="ORF">K469DRAFT_702254</name>
</gene>
<sequence>MSRPASSSTSSLIISEDSKVKLSDFDLTWQESLKSAWKKLKAQVLLLINPLDHKHMLTENRTKMLRK</sequence>
<protein>
    <submittedName>
        <fullName evidence="1">Uncharacterized protein</fullName>
    </submittedName>
</protein>
<evidence type="ECO:0000313" key="1">
    <source>
        <dbReference type="EMBL" id="KAF2175441.1"/>
    </source>
</evidence>
<proteinExistence type="predicted"/>